<comment type="caution">
    <text evidence="6">The sequence shown here is derived from an EMBL/GenBank/DDBJ whole genome shotgun (WGS) entry which is preliminary data.</text>
</comment>
<dbReference type="SMART" id="SM00382">
    <property type="entry name" value="AAA"/>
    <property type="match status" value="1"/>
</dbReference>
<dbReference type="EMBL" id="DRLD01000372">
    <property type="protein sequence ID" value="HED11658.1"/>
    <property type="molecule type" value="Genomic_DNA"/>
</dbReference>
<dbReference type="PROSITE" id="PS50893">
    <property type="entry name" value="ABC_TRANSPORTER_2"/>
    <property type="match status" value="1"/>
</dbReference>
<evidence type="ECO:0000313" key="6">
    <source>
        <dbReference type="EMBL" id="HED11658.1"/>
    </source>
</evidence>
<dbReference type="InterPro" id="IPR017871">
    <property type="entry name" value="ABC_transporter-like_CS"/>
</dbReference>
<keyword evidence="1" id="KW-0813">Transport</keyword>
<reference evidence="6" key="1">
    <citation type="journal article" date="2020" name="mSystems">
        <title>Genome- and Community-Level Interaction Insights into Carbon Utilization and Element Cycling Functions of Hydrothermarchaeota in Hydrothermal Sediment.</title>
        <authorList>
            <person name="Zhou Z."/>
            <person name="Liu Y."/>
            <person name="Xu W."/>
            <person name="Pan J."/>
            <person name="Luo Z.H."/>
            <person name="Li M."/>
        </authorList>
    </citation>
    <scope>NUCLEOTIDE SEQUENCE [LARGE SCALE GENOMIC DNA]</scope>
    <source>
        <strain evidence="6">HyVt-456</strain>
    </source>
</reference>
<dbReference type="GO" id="GO:0022857">
    <property type="term" value="F:transmembrane transporter activity"/>
    <property type="evidence" value="ECO:0007669"/>
    <property type="project" value="UniProtKB-ARBA"/>
</dbReference>
<proteinExistence type="inferred from homology"/>
<dbReference type="CDD" id="cd03255">
    <property type="entry name" value="ABC_MJ0796_LolCDE_FtsE"/>
    <property type="match status" value="1"/>
</dbReference>
<dbReference type="GO" id="GO:0005524">
    <property type="term" value="F:ATP binding"/>
    <property type="evidence" value="ECO:0007669"/>
    <property type="project" value="UniProtKB-KW"/>
</dbReference>
<gene>
    <name evidence="6" type="ORF">ENJ10_13280</name>
</gene>
<dbReference type="FunFam" id="3.40.50.300:FF:000032">
    <property type="entry name" value="Export ABC transporter ATP-binding protein"/>
    <property type="match status" value="1"/>
</dbReference>
<dbReference type="PANTHER" id="PTHR24220:SF689">
    <property type="entry name" value="LIPOPROTEIN-RELEASING SYSTEM ATP-BINDING PROTEIN LOLD"/>
    <property type="match status" value="1"/>
</dbReference>
<dbReference type="InterPro" id="IPR017911">
    <property type="entry name" value="MacB-like_ATP-bd"/>
</dbReference>
<dbReference type="Proteomes" id="UP000886005">
    <property type="component" value="Unassembled WGS sequence"/>
</dbReference>
<feature type="domain" description="ABC transporter" evidence="5">
    <location>
        <begin position="6"/>
        <end position="231"/>
    </location>
</feature>
<comment type="similarity">
    <text evidence="4">Belongs to the ABC transporter superfamily. Macrolide exporter (TC 3.A.1.122) family.</text>
</comment>
<accession>A0A7V1LPA6</accession>
<keyword evidence="2" id="KW-0547">Nucleotide-binding</keyword>
<dbReference type="InterPro" id="IPR003439">
    <property type="entry name" value="ABC_transporter-like_ATP-bd"/>
</dbReference>
<sequence length="233" mass="25884">MSEFAVKTENVYKSYQSGPQKVEVLKGVNLEVRSGEVAVIMGPSGVGKSTLLHIVGMLDRSDSGRLWIRGQDVSELDKPGMARMRNDTIGFVFQFHHLLPEFSALENVLIPSMIRDEKNADKAYALELLERVGLKDRMSHKPRELSGGERQRVAVARALINKPQIVLADEPTGNLDKLSGEALYHLLLELNRELGQTLLIVTHNEHMAENAHRLITMDDGIISGQQLAGRPKS</sequence>
<dbReference type="Pfam" id="PF00005">
    <property type="entry name" value="ABC_tran"/>
    <property type="match status" value="1"/>
</dbReference>
<dbReference type="GO" id="GO:0098796">
    <property type="term" value="C:membrane protein complex"/>
    <property type="evidence" value="ECO:0007669"/>
    <property type="project" value="UniProtKB-ARBA"/>
</dbReference>
<evidence type="ECO:0000256" key="1">
    <source>
        <dbReference type="ARBA" id="ARBA00022448"/>
    </source>
</evidence>
<dbReference type="InterPro" id="IPR015854">
    <property type="entry name" value="ABC_transpr_LolD-like"/>
</dbReference>
<dbReference type="PROSITE" id="PS00211">
    <property type="entry name" value="ABC_TRANSPORTER_1"/>
    <property type="match status" value="1"/>
</dbReference>
<evidence type="ECO:0000256" key="2">
    <source>
        <dbReference type="ARBA" id="ARBA00022741"/>
    </source>
</evidence>
<name>A0A7V1LPA6_CALAY</name>
<dbReference type="InterPro" id="IPR003593">
    <property type="entry name" value="AAA+_ATPase"/>
</dbReference>
<dbReference type="SUPFAM" id="SSF52540">
    <property type="entry name" value="P-loop containing nucleoside triphosphate hydrolases"/>
    <property type="match status" value="1"/>
</dbReference>
<evidence type="ECO:0000259" key="5">
    <source>
        <dbReference type="PROSITE" id="PS50893"/>
    </source>
</evidence>
<dbReference type="PANTHER" id="PTHR24220">
    <property type="entry name" value="IMPORT ATP-BINDING PROTEIN"/>
    <property type="match status" value="1"/>
</dbReference>
<organism evidence="6">
    <name type="scientific">Caldithrix abyssi</name>
    <dbReference type="NCBI Taxonomy" id="187145"/>
    <lineage>
        <taxon>Bacteria</taxon>
        <taxon>Pseudomonadati</taxon>
        <taxon>Calditrichota</taxon>
        <taxon>Calditrichia</taxon>
        <taxon>Calditrichales</taxon>
        <taxon>Calditrichaceae</taxon>
        <taxon>Caldithrix</taxon>
    </lineage>
</organism>
<keyword evidence="3 6" id="KW-0067">ATP-binding</keyword>
<dbReference type="InterPro" id="IPR027417">
    <property type="entry name" value="P-loop_NTPase"/>
</dbReference>
<dbReference type="AlphaFoldDB" id="A0A7V1LPA6"/>
<dbReference type="Gene3D" id="3.40.50.300">
    <property type="entry name" value="P-loop containing nucleotide triphosphate hydrolases"/>
    <property type="match status" value="1"/>
</dbReference>
<evidence type="ECO:0000256" key="3">
    <source>
        <dbReference type="ARBA" id="ARBA00022840"/>
    </source>
</evidence>
<dbReference type="GO" id="GO:0016887">
    <property type="term" value="F:ATP hydrolysis activity"/>
    <property type="evidence" value="ECO:0007669"/>
    <property type="project" value="InterPro"/>
</dbReference>
<evidence type="ECO:0000256" key="4">
    <source>
        <dbReference type="ARBA" id="ARBA00038388"/>
    </source>
</evidence>
<dbReference type="GO" id="GO:0005886">
    <property type="term" value="C:plasma membrane"/>
    <property type="evidence" value="ECO:0007669"/>
    <property type="project" value="TreeGrafter"/>
</dbReference>
<protein>
    <submittedName>
        <fullName evidence="6">ABC transporter ATP-binding protein</fullName>
    </submittedName>
</protein>